<evidence type="ECO:0000313" key="7">
    <source>
        <dbReference type="Proteomes" id="UP001153737"/>
    </source>
</evidence>
<keyword evidence="7" id="KW-1185">Reference proteome</keyword>
<accession>A0A9P0GQN0</accession>
<keyword evidence="3" id="KW-0677">Repeat</keyword>
<evidence type="ECO:0000256" key="5">
    <source>
        <dbReference type="SAM" id="SignalP"/>
    </source>
</evidence>
<dbReference type="InterPro" id="IPR050328">
    <property type="entry name" value="Dev_Immune_Receptor"/>
</dbReference>
<dbReference type="PROSITE" id="PS51450">
    <property type="entry name" value="LRR"/>
    <property type="match status" value="3"/>
</dbReference>
<feature type="signal peptide" evidence="5">
    <location>
        <begin position="1"/>
        <end position="21"/>
    </location>
</feature>
<reference evidence="6" key="2">
    <citation type="submission" date="2022-10" db="EMBL/GenBank/DDBJ databases">
        <authorList>
            <consortium name="ENA_rothamsted_submissions"/>
            <consortium name="culmorum"/>
            <person name="King R."/>
        </authorList>
    </citation>
    <scope>NUCLEOTIDE SEQUENCE</scope>
</reference>
<gene>
    <name evidence="6" type="ORF">PHAECO_LOCUS12111</name>
</gene>
<dbReference type="OrthoDB" id="6077919at2759"/>
<evidence type="ECO:0000256" key="1">
    <source>
        <dbReference type="ARBA" id="ARBA00022614"/>
    </source>
</evidence>
<dbReference type="SMART" id="SM00369">
    <property type="entry name" value="LRR_TYP"/>
    <property type="match status" value="11"/>
</dbReference>
<feature type="chain" id="PRO_5040331260" evidence="5">
    <location>
        <begin position="22"/>
        <end position="716"/>
    </location>
</feature>
<evidence type="ECO:0000256" key="2">
    <source>
        <dbReference type="ARBA" id="ARBA00022729"/>
    </source>
</evidence>
<dbReference type="PANTHER" id="PTHR24373">
    <property type="entry name" value="SLIT RELATED LEUCINE-RICH REPEAT NEURONAL PROTEIN"/>
    <property type="match status" value="1"/>
</dbReference>
<dbReference type="InterPro" id="IPR003591">
    <property type="entry name" value="Leu-rich_rpt_typical-subtyp"/>
</dbReference>
<evidence type="ECO:0000256" key="3">
    <source>
        <dbReference type="ARBA" id="ARBA00022737"/>
    </source>
</evidence>
<dbReference type="InterPro" id="IPR001611">
    <property type="entry name" value="Leu-rich_rpt"/>
</dbReference>
<feature type="coiled-coil region" evidence="4">
    <location>
        <begin position="670"/>
        <end position="697"/>
    </location>
</feature>
<dbReference type="EMBL" id="OU896714">
    <property type="protein sequence ID" value="CAH1179548.1"/>
    <property type="molecule type" value="Genomic_DNA"/>
</dbReference>
<dbReference type="SMART" id="SM00364">
    <property type="entry name" value="LRR_BAC"/>
    <property type="match status" value="5"/>
</dbReference>
<keyword evidence="4" id="KW-0175">Coiled coil</keyword>
<organism evidence="6 7">
    <name type="scientific">Phaedon cochleariae</name>
    <name type="common">Mustard beetle</name>
    <dbReference type="NCBI Taxonomy" id="80249"/>
    <lineage>
        <taxon>Eukaryota</taxon>
        <taxon>Metazoa</taxon>
        <taxon>Ecdysozoa</taxon>
        <taxon>Arthropoda</taxon>
        <taxon>Hexapoda</taxon>
        <taxon>Insecta</taxon>
        <taxon>Pterygota</taxon>
        <taxon>Neoptera</taxon>
        <taxon>Endopterygota</taxon>
        <taxon>Coleoptera</taxon>
        <taxon>Polyphaga</taxon>
        <taxon>Cucujiformia</taxon>
        <taxon>Chrysomeloidea</taxon>
        <taxon>Chrysomelidae</taxon>
        <taxon>Chrysomelinae</taxon>
        <taxon>Chrysomelini</taxon>
        <taxon>Phaedon</taxon>
    </lineage>
</organism>
<name>A0A9P0GQN0_PHACE</name>
<sequence length="716" mass="81160">MFHSRLAMSSVLLLSILGASGTQHCPMWREIAPCTCRLDSYKITSIACDNMTSFEQVESLLRGRFHPMDRVSLRLAASNMRDLEYRAFKELNMTIENLKLNRDYIGRLNPETFEGLTKVNYLSLADNVLEDVPQQLWKEMPNVKTLDLGRTKIKTLTSGSFSDLKQLECLVLPGNQISEMDVNSIPQQVQRLHIGRNYIEDLNSTLRNLSELGWLFINCNRLTNLDNQLPRNAPNLKLIHASHNFIERLPRQLKNYPLLESIFFQNNKLKSLDGAISKSNHLMRAVLEHNQINTISENDFAETEMLESLLLGHNEITSLNNSLLSLRNLNFLNLAYNRLVEFSFQEVADLRDLRSIDLSYNRIETLIGPATLFQNLVDWNSKLTEIKLDHNNIETLNGALSGLSELLRLNLSFNKLKKISPEDLIGLEQLRLLDISHNHLTTLEETSKTYLPRLSELKASHNYLTILERDFHGLPVLCHADLSNNEIVALGKDLVAKTRCTIEHGVHEGTWDTLKIYLQDNPILCDAALPDIMSVMEINHTRIYGVSHNCPPLSEQPTTSKPNAFFGYIPESTPSLPTVIAVGHNVDYQNEQNHANNSDLELGVQTQYAVKTDQDVVENQPIVLSLQKPQNGETKTNDNVKQIHDLNITVEAGTTARAEIFDPVQQGKQINKLASEIEELRSRIDELSSQNKLLLQTQLNNSIVKSGDTLSELRKP</sequence>
<dbReference type="Gene3D" id="3.80.10.10">
    <property type="entry name" value="Ribonuclease Inhibitor"/>
    <property type="match status" value="3"/>
</dbReference>
<evidence type="ECO:0000313" key="6">
    <source>
        <dbReference type="EMBL" id="CAH1179548.1"/>
    </source>
</evidence>
<reference evidence="6" key="1">
    <citation type="submission" date="2022-01" db="EMBL/GenBank/DDBJ databases">
        <authorList>
            <person name="King R."/>
        </authorList>
    </citation>
    <scope>NUCLEOTIDE SEQUENCE</scope>
</reference>
<dbReference type="Pfam" id="PF13855">
    <property type="entry name" value="LRR_8"/>
    <property type="match status" value="3"/>
</dbReference>
<protein>
    <submittedName>
        <fullName evidence="6">Uncharacterized protein</fullName>
    </submittedName>
</protein>
<evidence type="ECO:0000256" key="4">
    <source>
        <dbReference type="SAM" id="Coils"/>
    </source>
</evidence>
<dbReference type="Proteomes" id="UP001153737">
    <property type="component" value="Chromosome 8"/>
</dbReference>
<dbReference type="SUPFAM" id="SSF52058">
    <property type="entry name" value="L domain-like"/>
    <property type="match status" value="2"/>
</dbReference>
<keyword evidence="2 5" id="KW-0732">Signal</keyword>
<dbReference type="PANTHER" id="PTHR24373:SF275">
    <property type="entry name" value="TIR DOMAIN-CONTAINING PROTEIN"/>
    <property type="match status" value="1"/>
</dbReference>
<keyword evidence="1" id="KW-0433">Leucine-rich repeat</keyword>
<dbReference type="InterPro" id="IPR032675">
    <property type="entry name" value="LRR_dom_sf"/>
</dbReference>
<proteinExistence type="predicted"/>
<dbReference type="AlphaFoldDB" id="A0A9P0GQN0"/>